<evidence type="ECO:0000256" key="3">
    <source>
        <dbReference type="PIRSR" id="PIRSR620019-2"/>
    </source>
</evidence>
<dbReference type="SUPFAM" id="SSF51161">
    <property type="entry name" value="Trimeric LpxA-like enzymes"/>
    <property type="match status" value="1"/>
</dbReference>
<feature type="site" description="Increases basicity of active site His" evidence="2">
    <location>
        <position position="139"/>
    </location>
</feature>
<reference evidence="5" key="1">
    <citation type="journal article" date="2014" name="Int. J. Syst. Evol. Microbiol.">
        <title>Complete genome sequence of Corynebacterium casei LMG S-19264T (=DSM 44701T), isolated from a smear-ripened cheese.</title>
        <authorList>
            <consortium name="US DOE Joint Genome Institute (JGI-PGF)"/>
            <person name="Walter F."/>
            <person name="Albersmeier A."/>
            <person name="Kalinowski J."/>
            <person name="Ruckert C."/>
        </authorList>
    </citation>
    <scope>NUCLEOTIDE SEQUENCE</scope>
    <source>
        <strain evidence="5">CCM 7664</strain>
    </source>
</reference>
<keyword evidence="5" id="KW-0808">Transferase</keyword>
<dbReference type="EMBL" id="BMDP01000004">
    <property type="protein sequence ID" value="GGI55599.1"/>
    <property type="molecule type" value="Genomic_DNA"/>
</dbReference>
<comment type="similarity">
    <text evidence="1">Belongs to the transferase hexapeptide repeat family.</text>
</comment>
<feature type="active site" description="Proton acceptor" evidence="2">
    <location>
        <position position="138"/>
    </location>
</feature>
<comment type="caution">
    <text evidence="5">The sequence shown here is derived from an EMBL/GenBank/DDBJ whole genome shotgun (WGS) entry which is preliminary data.</text>
</comment>
<dbReference type="PANTHER" id="PTHR43300:SF7">
    <property type="entry name" value="UDP-N-ACETYLBACILLOSAMINE N-ACETYLTRANSFERASE"/>
    <property type="match status" value="1"/>
</dbReference>
<dbReference type="Gene3D" id="3.40.50.20">
    <property type="match status" value="1"/>
</dbReference>
<name>A0A8J3AY05_9BURK</name>
<gene>
    <name evidence="5" type="ORF">GCM10011430_27730</name>
</gene>
<dbReference type="InterPro" id="IPR001451">
    <property type="entry name" value="Hexapep"/>
</dbReference>
<sequence>MLRVLIIGAGGWGREVLHQMLADADHDKLWSIAGFLDNRSNVLDGYEVGVPILGDPLTYVPQEEDVFVCALGDPHLRYQYAQPILEKGGTFIPVCTESFLSNRVQLGTGCFLGHWVHSGPDVQIGDFVTIHALTVMGHDVRIGNYAHIGAQVFMGGGVQIGNFAVIHPRATILPGIKVGDDAVVGAGSVVLKDVPAGATVFGNPAKIVFQKTEKE</sequence>
<dbReference type="PANTHER" id="PTHR43300">
    <property type="entry name" value="ACETYLTRANSFERASE"/>
    <property type="match status" value="1"/>
</dbReference>
<dbReference type="CDD" id="cd03360">
    <property type="entry name" value="LbH_AT_putative"/>
    <property type="match status" value="1"/>
</dbReference>
<evidence type="ECO:0000256" key="2">
    <source>
        <dbReference type="PIRSR" id="PIRSR620019-1"/>
    </source>
</evidence>
<dbReference type="NCBIfam" id="TIGR03570">
    <property type="entry name" value="NeuD_NnaD"/>
    <property type="match status" value="1"/>
</dbReference>
<dbReference type="InterPro" id="IPR050179">
    <property type="entry name" value="Trans_hexapeptide_repeat"/>
</dbReference>
<keyword evidence="6" id="KW-1185">Reference proteome</keyword>
<dbReference type="InterPro" id="IPR011004">
    <property type="entry name" value="Trimer_LpxA-like_sf"/>
</dbReference>
<dbReference type="Gene3D" id="2.160.10.10">
    <property type="entry name" value="Hexapeptide repeat proteins"/>
    <property type="match status" value="1"/>
</dbReference>
<evidence type="ECO:0000313" key="5">
    <source>
        <dbReference type="EMBL" id="GGI55599.1"/>
    </source>
</evidence>
<dbReference type="Pfam" id="PF00132">
    <property type="entry name" value="Hexapep"/>
    <property type="match status" value="2"/>
</dbReference>
<proteinExistence type="inferred from homology"/>
<protein>
    <submittedName>
        <fullName evidence="5">Transferase</fullName>
    </submittedName>
</protein>
<dbReference type="Pfam" id="PF17836">
    <property type="entry name" value="PglD_N"/>
    <property type="match status" value="1"/>
</dbReference>
<organism evidence="5 6">
    <name type="scientific">Oxalicibacterium solurbis</name>
    <dbReference type="NCBI Taxonomy" id="69280"/>
    <lineage>
        <taxon>Bacteria</taxon>
        <taxon>Pseudomonadati</taxon>
        <taxon>Pseudomonadota</taxon>
        <taxon>Betaproteobacteria</taxon>
        <taxon>Burkholderiales</taxon>
        <taxon>Oxalobacteraceae</taxon>
        <taxon>Oxalicibacterium</taxon>
    </lineage>
</organism>
<accession>A0A8J3AY05</accession>
<dbReference type="AlphaFoldDB" id="A0A8J3AY05"/>
<dbReference type="GO" id="GO:0016740">
    <property type="term" value="F:transferase activity"/>
    <property type="evidence" value="ECO:0007669"/>
    <property type="project" value="UniProtKB-KW"/>
</dbReference>
<evidence type="ECO:0000313" key="6">
    <source>
        <dbReference type="Proteomes" id="UP000627205"/>
    </source>
</evidence>
<feature type="domain" description="PglD N-terminal" evidence="4">
    <location>
        <begin position="3"/>
        <end position="82"/>
    </location>
</feature>
<evidence type="ECO:0000259" key="4">
    <source>
        <dbReference type="Pfam" id="PF17836"/>
    </source>
</evidence>
<dbReference type="InterPro" id="IPR020019">
    <property type="entry name" value="AcTrfase_PglD-like"/>
</dbReference>
<feature type="binding site" evidence="3">
    <location>
        <position position="72"/>
    </location>
    <ligand>
        <name>substrate</name>
    </ligand>
</feature>
<reference evidence="5" key="2">
    <citation type="submission" date="2020-09" db="EMBL/GenBank/DDBJ databases">
        <authorList>
            <person name="Sun Q."/>
            <person name="Sedlacek I."/>
        </authorList>
    </citation>
    <scope>NUCLEOTIDE SEQUENCE</scope>
    <source>
        <strain evidence="5">CCM 7664</strain>
    </source>
</reference>
<dbReference type="InterPro" id="IPR041561">
    <property type="entry name" value="PglD_N"/>
</dbReference>
<evidence type="ECO:0000256" key="1">
    <source>
        <dbReference type="ARBA" id="ARBA00007274"/>
    </source>
</evidence>
<dbReference type="RefSeq" id="WP_229724157.1">
    <property type="nucleotide sequence ID" value="NZ_BMDP01000004.1"/>
</dbReference>
<feature type="binding site" evidence="3">
    <location>
        <position position="147"/>
    </location>
    <ligand>
        <name>acetyl-CoA</name>
        <dbReference type="ChEBI" id="CHEBI:57288"/>
    </ligand>
</feature>
<dbReference type="Proteomes" id="UP000627205">
    <property type="component" value="Unassembled WGS sequence"/>
</dbReference>